<evidence type="ECO:0000256" key="1">
    <source>
        <dbReference type="ARBA" id="ARBA00022679"/>
    </source>
</evidence>
<keyword evidence="1" id="KW-0808">Transferase</keyword>
<keyword evidence="6" id="KW-1185">Reference proteome</keyword>
<evidence type="ECO:0000259" key="4">
    <source>
        <dbReference type="Pfam" id="PF20866"/>
    </source>
</evidence>
<dbReference type="InterPro" id="IPR048903">
    <property type="entry name" value="MdcG_N"/>
</dbReference>
<sequence length="228" mass="23979">MQRHDRVYLRPGAVFKFQCNQTDPQLAARVMAWVALGRPLVAARQPADGGGLLLGLTLPAAEGRRRLGCRVAAADVLRVEAPLAIPACLACVDEARAVPLARLAAVLQAAGVRAGVYGSLAWECVSGEAYRHALSDVDLICNVASLDALPHCLAALTEAEAALPCGLDGEIRFADGAAVAWKELRAALAGDTTQVLVKGEADVQLLAVDALLARYEREGEREASNAHV</sequence>
<evidence type="ECO:0000256" key="2">
    <source>
        <dbReference type="ARBA" id="ARBA00022695"/>
    </source>
</evidence>
<protein>
    <submittedName>
        <fullName evidence="5">Malonate decarboxylase holo-[acyl-carrier-protein] synthase</fullName>
    </submittedName>
</protein>
<evidence type="ECO:0000259" key="3">
    <source>
        <dbReference type="Pfam" id="PF10620"/>
    </source>
</evidence>
<gene>
    <name evidence="5" type="primary">mdcG</name>
    <name evidence="5" type="ORF">HHL15_25360</name>
</gene>
<dbReference type="NCBIfam" id="TIGR03135">
    <property type="entry name" value="malonate_mdcG"/>
    <property type="match status" value="1"/>
</dbReference>
<keyword evidence="2" id="KW-0548">Nucleotidyltransferase</keyword>
<dbReference type="AlphaFoldDB" id="A0A848G9X6"/>
<dbReference type="EMBL" id="JABBGA010000048">
    <property type="protein sequence ID" value="NML29078.1"/>
    <property type="molecule type" value="Genomic_DNA"/>
</dbReference>
<feature type="domain" description="Phosphoribosyl-dephospho-CoA transferase MdcG C-terminal" evidence="3">
    <location>
        <begin position="88"/>
        <end position="206"/>
    </location>
</feature>
<dbReference type="InterPro" id="IPR017557">
    <property type="entry name" value="Holo-ACP_synthase"/>
</dbReference>
<dbReference type="GO" id="GO:0016779">
    <property type="term" value="F:nucleotidyltransferase activity"/>
    <property type="evidence" value="ECO:0007669"/>
    <property type="project" value="UniProtKB-KW"/>
</dbReference>
<dbReference type="RefSeq" id="WP_169148573.1">
    <property type="nucleotide sequence ID" value="NZ_JABBGA010000048.1"/>
</dbReference>
<evidence type="ECO:0000313" key="5">
    <source>
        <dbReference type="EMBL" id="NML29078.1"/>
    </source>
</evidence>
<reference evidence="5 6" key="1">
    <citation type="submission" date="2020-04" db="EMBL/GenBank/DDBJ databases">
        <title>Zoogloea sp. G-4-1-14 isolated from soil.</title>
        <authorList>
            <person name="Dahal R.H."/>
        </authorList>
    </citation>
    <scope>NUCLEOTIDE SEQUENCE [LARGE SCALE GENOMIC DNA]</scope>
    <source>
        <strain evidence="5 6">G-4-1-14</strain>
    </source>
</reference>
<dbReference type="InterPro" id="IPR049180">
    <property type="entry name" value="MdcG_C"/>
</dbReference>
<accession>A0A848G9X6</accession>
<comment type="caution">
    <text evidence="5">The sequence shown here is derived from an EMBL/GenBank/DDBJ whole genome shotgun (WGS) entry which is preliminary data.</text>
</comment>
<evidence type="ECO:0000313" key="6">
    <source>
        <dbReference type="Proteomes" id="UP000580043"/>
    </source>
</evidence>
<dbReference type="Pfam" id="PF10620">
    <property type="entry name" value="MdcG"/>
    <property type="match status" value="1"/>
</dbReference>
<feature type="domain" description="Phosphoribosyl-dephospho-CoA transferase MdcG N-terminal" evidence="4">
    <location>
        <begin position="2"/>
        <end position="82"/>
    </location>
</feature>
<name>A0A848G9X6_9RHOO</name>
<dbReference type="Pfam" id="PF20866">
    <property type="entry name" value="MdcG_N"/>
    <property type="match status" value="1"/>
</dbReference>
<organism evidence="5 6">
    <name type="scientific">Zoogloea dura</name>
    <dbReference type="NCBI Taxonomy" id="2728840"/>
    <lineage>
        <taxon>Bacteria</taxon>
        <taxon>Pseudomonadati</taxon>
        <taxon>Pseudomonadota</taxon>
        <taxon>Betaproteobacteria</taxon>
        <taxon>Rhodocyclales</taxon>
        <taxon>Zoogloeaceae</taxon>
        <taxon>Zoogloea</taxon>
    </lineage>
</organism>
<dbReference type="Proteomes" id="UP000580043">
    <property type="component" value="Unassembled WGS sequence"/>
</dbReference>
<proteinExistence type="predicted"/>